<name>W9RPP6_9ROSA</name>
<proteinExistence type="predicted"/>
<accession>W9RPP6</accession>
<sequence>MKKRRIFAQLVNQWQEEAKEDFKAQKRRLWNARKRAQRAKGTTSQNEACARALAHCAPARALHPGVRCSMPRCMPRALQHAQRRCNMPKGSQFLATGPPVISSTKSLPPLVPSLDNRTVQEDRGRRVKTVSGVRKKVIAEKAKKARHFEAVKQKS</sequence>
<protein>
    <submittedName>
        <fullName evidence="2">Uncharacterized protein</fullName>
    </submittedName>
</protein>
<evidence type="ECO:0000313" key="3">
    <source>
        <dbReference type="Proteomes" id="UP000030645"/>
    </source>
</evidence>
<reference evidence="3" key="1">
    <citation type="submission" date="2013-01" db="EMBL/GenBank/DDBJ databases">
        <title>Draft Genome Sequence of a Mulberry Tree, Morus notabilis C.K. Schneid.</title>
        <authorList>
            <person name="He N."/>
            <person name="Zhao S."/>
        </authorList>
    </citation>
    <scope>NUCLEOTIDE SEQUENCE</scope>
</reference>
<feature type="region of interest" description="Disordered" evidence="1">
    <location>
        <begin position="96"/>
        <end position="130"/>
    </location>
</feature>
<dbReference type="Proteomes" id="UP000030645">
    <property type="component" value="Unassembled WGS sequence"/>
</dbReference>
<evidence type="ECO:0000313" key="2">
    <source>
        <dbReference type="EMBL" id="EXC01790.1"/>
    </source>
</evidence>
<keyword evidence="3" id="KW-1185">Reference proteome</keyword>
<dbReference type="AlphaFoldDB" id="W9RPP6"/>
<organism evidence="2 3">
    <name type="scientific">Morus notabilis</name>
    <dbReference type="NCBI Taxonomy" id="981085"/>
    <lineage>
        <taxon>Eukaryota</taxon>
        <taxon>Viridiplantae</taxon>
        <taxon>Streptophyta</taxon>
        <taxon>Embryophyta</taxon>
        <taxon>Tracheophyta</taxon>
        <taxon>Spermatophyta</taxon>
        <taxon>Magnoliopsida</taxon>
        <taxon>eudicotyledons</taxon>
        <taxon>Gunneridae</taxon>
        <taxon>Pentapetalae</taxon>
        <taxon>rosids</taxon>
        <taxon>fabids</taxon>
        <taxon>Rosales</taxon>
        <taxon>Moraceae</taxon>
        <taxon>Moreae</taxon>
        <taxon>Morus</taxon>
    </lineage>
</organism>
<evidence type="ECO:0000256" key="1">
    <source>
        <dbReference type="SAM" id="MobiDB-lite"/>
    </source>
</evidence>
<dbReference type="EMBL" id="KE345336">
    <property type="protein sequence ID" value="EXC01790.1"/>
    <property type="molecule type" value="Genomic_DNA"/>
</dbReference>
<gene>
    <name evidence="2" type="ORF">L484_021427</name>
</gene>